<sequence>MNKKTVILLAGSIFLSSCATGSHLDKKYREAVADAAQALKTELSNELFAVNEENRKVVRSEDGSKVLVLTWKSQDSFDKYLKPYDKTSENEQHVVWVTLAPQVYELCHGYIEENPGATKEALDLRLKQYLGLKHTWYYDVFVEMGVSPNDLFRPCVNPEIHDSRCGLHFQDDMPQVKGIENYGRFYRDLYYKSFRSSDGVPWTGLGHTHDWGNPLSEVGASEYILSPGSGYEIKGVTGTMEYCKQSSLRKDVFDPTTISP</sequence>
<protein>
    <recommendedName>
        <fullName evidence="4">Lipoprotein</fullName>
    </recommendedName>
</protein>
<dbReference type="PROSITE" id="PS51257">
    <property type="entry name" value="PROKAR_LIPOPROTEIN"/>
    <property type="match status" value="1"/>
</dbReference>
<evidence type="ECO:0000313" key="3">
    <source>
        <dbReference type="EMBL" id="VFK02208.1"/>
    </source>
</evidence>
<gene>
    <name evidence="1" type="ORF">BECKH772A_GA0070896_1008514</name>
    <name evidence="2" type="ORF">BECKH772B_GA0070898_1008814</name>
    <name evidence="3" type="ORF">BECKH772C_GA0070978_1008414</name>
</gene>
<accession>A0A450VBQ8</accession>
<evidence type="ECO:0008006" key="4">
    <source>
        <dbReference type="Google" id="ProtNLM"/>
    </source>
</evidence>
<dbReference type="EMBL" id="CAADFI010000088">
    <property type="protein sequence ID" value="VFJ96208.1"/>
    <property type="molecule type" value="Genomic_DNA"/>
</dbReference>
<name>A0A450VBQ8_9GAMM</name>
<dbReference type="AlphaFoldDB" id="A0A450VBQ8"/>
<reference evidence="3" key="1">
    <citation type="submission" date="2019-02" db="EMBL/GenBank/DDBJ databases">
        <authorList>
            <person name="Gruber-Vodicka R. H."/>
            <person name="Seah K. B. B."/>
        </authorList>
    </citation>
    <scope>NUCLEOTIDE SEQUENCE</scope>
    <source>
        <strain evidence="3">BECK_SA2B12</strain>
        <strain evidence="1">BECK_SA2B15</strain>
        <strain evidence="2">BECK_SA2B20</strain>
    </source>
</reference>
<dbReference type="EMBL" id="CAADFG010000085">
    <property type="protein sequence ID" value="VFJ95322.1"/>
    <property type="molecule type" value="Genomic_DNA"/>
</dbReference>
<evidence type="ECO:0000313" key="1">
    <source>
        <dbReference type="EMBL" id="VFJ95322.1"/>
    </source>
</evidence>
<dbReference type="EMBL" id="CAADFJ010000084">
    <property type="protein sequence ID" value="VFK02208.1"/>
    <property type="molecule type" value="Genomic_DNA"/>
</dbReference>
<organism evidence="3">
    <name type="scientific">Candidatus Kentrum eta</name>
    <dbReference type="NCBI Taxonomy" id="2126337"/>
    <lineage>
        <taxon>Bacteria</taxon>
        <taxon>Pseudomonadati</taxon>
        <taxon>Pseudomonadota</taxon>
        <taxon>Gammaproteobacteria</taxon>
        <taxon>Candidatus Kentrum</taxon>
    </lineage>
</organism>
<evidence type="ECO:0000313" key="2">
    <source>
        <dbReference type="EMBL" id="VFJ96208.1"/>
    </source>
</evidence>
<proteinExistence type="predicted"/>